<name>A0AAW2RX20_SESRA</name>
<dbReference type="PANTHER" id="PTHR43731">
    <property type="entry name" value="RHOMBOID PROTEASE"/>
    <property type="match status" value="1"/>
</dbReference>
<comment type="caution">
    <text evidence="8">The sequence shown here is derived from an EMBL/GenBank/DDBJ whole genome shotgun (WGS) entry which is preliminary data.</text>
</comment>
<evidence type="ECO:0000256" key="2">
    <source>
        <dbReference type="ARBA" id="ARBA00009045"/>
    </source>
</evidence>
<feature type="transmembrane region" description="Helical" evidence="7">
    <location>
        <begin position="33"/>
        <end position="51"/>
    </location>
</feature>
<sequence>MGIDPSKVPGLGASGAVNAIMLLNIFLHPSATLYFNFFIPVPAILLGIFIIGKDVLRILEVCALGNLCFSLCYRTIELHCHSYDESSDIANLMGDHEVSGSAHLGGATVAALAWAQSRRGRFRRF</sequence>
<evidence type="ECO:0000256" key="1">
    <source>
        <dbReference type="ARBA" id="ARBA00004141"/>
    </source>
</evidence>
<gene>
    <name evidence="8" type="ORF">Sradi_2878900</name>
</gene>
<dbReference type="InterPro" id="IPR050925">
    <property type="entry name" value="Rhomboid_protease_S54"/>
</dbReference>
<reference evidence="8" key="2">
    <citation type="journal article" date="2024" name="Plant">
        <title>Genomic evolution and insights into agronomic trait innovations of Sesamum species.</title>
        <authorList>
            <person name="Miao H."/>
            <person name="Wang L."/>
            <person name="Qu L."/>
            <person name="Liu H."/>
            <person name="Sun Y."/>
            <person name="Le M."/>
            <person name="Wang Q."/>
            <person name="Wei S."/>
            <person name="Zheng Y."/>
            <person name="Lin W."/>
            <person name="Duan Y."/>
            <person name="Cao H."/>
            <person name="Xiong S."/>
            <person name="Wang X."/>
            <person name="Wei L."/>
            <person name="Li C."/>
            <person name="Ma Q."/>
            <person name="Ju M."/>
            <person name="Zhao R."/>
            <person name="Li G."/>
            <person name="Mu C."/>
            <person name="Tian Q."/>
            <person name="Mei H."/>
            <person name="Zhang T."/>
            <person name="Gao T."/>
            <person name="Zhang H."/>
        </authorList>
    </citation>
    <scope>NUCLEOTIDE SEQUENCE</scope>
    <source>
        <strain evidence="8">G02</strain>
    </source>
</reference>
<comment type="subcellular location">
    <subcellularLocation>
        <location evidence="1">Membrane</location>
        <topology evidence="1">Multi-pass membrane protein</topology>
    </subcellularLocation>
</comment>
<proteinExistence type="inferred from homology"/>
<dbReference type="Gene3D" id="1.20.1540.10">
    <property type="entry name" value="Rhomboid-like"/>
    <property type="match status" value="1"/>
</dbReference>
<evidence type="ECO:0000256" key="5">
    <source>
        <dbReference type="ARBA" id="ARBA00022989"/>
    </source>
</evidence>
<dbReference type="PANTHER" id="PTHR43731:SF14">
    <property type="entry name" value="PRESENILIN-ASSOCIATED RHOMBOID-LIKE PROTEIN, MITOCHONDRIAL"/>
    <property type="match status" value="1"/>
</dbReference>
<dbReference type="InterPro" id="IPR035952">
    <property type="entry name" value="Rhomboid-like_sf"/>
</dbReference>
<evidence type="ECO:0000313" key="8">
    <source>
        <dbReference type="EMBL" id="KAL0384846.1"/>
    </source>
</evidence>
<dbReference type="GO" id="GO:0016020">
    <property type="term" value="C:membrane"/>
    <property type="evidence" value="ECO:0007669"/>
    <property type="project" value="UniProtKB-SubCell"/>
</dbReference>
<keyword evidence="3 7" id="KW-0812">Transmembrane</keyword>
<comment type="similarity">
    <text evidence="2">Belongs to the peptidase S54 family.</text>
</comment>
<keyword evidence="4" id="KW-0378">Hydrolase</keyword>
<organism evidence="8">
    <name type="scientific">Sesamum radiatum</name>
    <name type="common">Black benniseed</name>
    <dbReference type="NCBI Taxonomy" id="300843"/>
    <lineage>
        <taxon>Eukaryota</taxon>
        <taxon>Viridiplantae</taxon>
        <taxon>Streptophyta</taxon>
        <taxon>Embryophyta</taxon>
        <taxon>Tracheophyta</taxon>
        <taxon>Spermatophyta</taxon>
        <taxon>Magnoliopsida</taxon>
        <taxon>eudicotyledons</taxon>
        <taxon>Gunneridae</taxon>
        <taxon>Pentapetalae</taxon>
        <taxon>asterids</taxon>
        <taxon>lamiids</taxon>
        <taxon>Lamiales</taxon>
        <taxon>Pedaliaceae</taxon>
        <taxon>Sesamum</taxon>
    </lineage>
</organism>
<dbReference type="GO" id="GO:0004252">
    <property type="term" value="F:serine-type endopeptidase activity"/>
    <property type="evidence" value="ECO:0007669"/>
    <property type="project" value="TreeGrafter"/>
</dbReference>
<keyword evidence="5 7" id="KW-1133">Transmembrane helix</keyword>
<evidence type="ECO:0000256" key="4">
    <source>
        <dbReference type="ARBA" id="ARBA00022801"/>
    </source>
</evidence>
<evidence type="ECO:0000256" key="7">
    <source>
        <dbReference type="SAM" id="Phobius"/>
    </source>
</evidence>
<dbReference type="SUPFAM" id="SSF144091">
    <property type="entry name" value="Rhomboid-like"/>
    <property type="match status" value="1"/>
</dbReference>
<dbReference type="AlphaFoldDB" id="A0AAW2RX20"/>
<dbReference type="EMBL" id="JACGWJ010000012">
    <property type="protein sequence ID" value="KAL0384846.1"/>
    <property type="molecule type" value="Genomic_DNA"/>
</dbReference>
<keyword evidence="6 7" id="KW-0472">Membrane</keyword>
<reference evidence="8" key="1">
    <citation type="submission" date="2020-06" db="EMBL/GenBank/DDBJ databases">
        <authorList>
            <person name="Li T."/>
            <person name="Hu X."/>
            <person name="Zhang T."/>
            <person name="Song X."/>
            <person name="Zhang H."/>
            <person name="Dai N."/>
            <person name="Sheng W."/>
            <person name="Hou X."/>
            <person name="Wei L."/>
        </authorList>
    </citation>
    <scope>NUCLEOTIDE SEQUENCE</scope>
    <source>
        <strain evidence="8">G02</strain>
        <tissue evidence="8">Leaf</tissue>
    </source>
</reference>
<protein>
    <submittedName>
        <fullName evidence="8">RHOMBOID-like protein 12, mitochondrial</fullName>
    </submittedName>
</protein>
<evidence type="ECO:0000256" key="3">
    <source>
        <dbReference type="ARBA" id="ARBA00022692"/>
    </source>
</evidence>
<accession>A0AAW2RX20</accession>
<evidence type="ECO:0000256" key="6">
    <source>
        <dbReference type="ARBA" id="ARBA00023136"/>
    </source>
</evidence>